<evidence type="ECO:0000256" key="1">
    <source>
        <dbReference type="ARBA" id="ARBA00004173"/>
    </source>
</evidence>
<reference evidence="7 8" key="1">
    <citation type="journal article" date="2018" name="Sci. Rep.">
        <title>Comparative analysis of the Pocillopora damicornis genome highlights role of immune system in coral evolution.</title>
        <authorList>
            <person name="Cunning R."/>
            <person name="Bay R.A."/>
            <person name="Gillette P."/>
            <person name="Baker A.C."/>
            <person name="Traylor-Knowles N."/>
        </authorList>
    </citation>
    <scope>NUCLEOTIDE SEQUENCE [LARGE SCALE GENOMIC DNA]</scope>
    <source>
        <strain evidence="7">RSMAS</strain>
        <tissue evidence="7">Whole animal</tissue>
    </source>
</reference>
<name>A0A3M6TAU1_POCDA</name>
<comment type="similarity">
    <text evidence="2">Belongs to the universal ribosomal protein uS3 family.</text>
</comment>
<accession>A0A3M6TAU1</accession>
<comment type="caution">
    <text evidence="7">The sequence shown here is derived from an EMBL/GenBank/DDBJ whole genome shotgun (WGS) entry which is preliminary data.</text>
</comment>
<keyword evidence="3" id="KW-0809">Transit peptide</keyword>
<evidence type="ECO:0000313" key="8">
    <source>
        <dbReference type="Proteomes" id="UP000275408"/>
    </source>
</evidence>
<comment type="subcellular location">
    <subcellularLocation>
        <location evidence="1">Mitochondrion</location>
    </subcellularLocation>
</comment>
<evidence type="ECO:0000256" key="6">
    <source>
        <dbReference type="ARBA" id="ARBA00023274"/>
    </source>
</evidence>
<dbReference type="GO" id="GO:0005739">
    <property type="term" value="C:mitochondrion"/>
    <property type="evidence" value="ECO:0007669"/>
    <property type="project" value="UniProtKB-SubCell"/>
</dbReference>
<evidence type="ECO:0000256" key="3">
    <source>
        <dbReference type="ARBA" id="ARBA00022946"/>
    </source>
</evidence>
<dbReference type="PANTHER" id="PTHR21244">
    <property type="entry name" value="MITOCHONDRIAL 28S RIBOSOMAL PROTEIN S24"/>
    <property type="match status" value="1"/>
</dbReference>
<gene>
    <name evidence="7" type="ORF">pdam_00011821</name>
</gene>
<dbReference type="GO" id="GO:0005840">
    <property type="term" value="C:ribosome"/>
    <property type="evidence" value="ECO:0007669"/>
    <property type="project" value="UniProtKB-KW"/>
</dbReference>
<dbReference type="Proteomes" id="UP000275408">
    <property type="component" value="Unassembled WGS sequence"/>
</dbReference>
<dbReference type="Pfam" id="PF14955">
    <property type="entry name" value="MRP-S24"/>
    <property type="match status" value="1"/>
</dbReference>
<keyword evidence="5" id="KW-0496">Mitochondrion</keyword>
<dbReference type="AlphaFoldDB" id="A0A3M6TAU1"/>
<dbReference type="STRING" id="46731.A0A3M6TAU1"/>
<dbReference type="OrthoDB" id="5950413at2759"/>
<keyword evidence="8" id="KW-1185">Reference proteome</keyword>
<evidence type="ECO:0000256" key="4">
    <source>
        <dbReference type="ARBA" id="ARBA00022980"/>
    </source>
</evidence>
<sequence length="169" mass="18718">MAAKSCRTFFRLASIQGVGHVGQIGVLGGHGVSCFPAMAATPPITKILGVSCAYQTREKLQKKAKIIPSHKIGVTKGHDSHHTGNLKGSLWASERMMDDIMIRKFVEGVMHEYLVSEVVIKRKANRINIVFLVPPVMNLPKFYFLVGFTETLLTEMLECIVKVECQSTM</sequence>
<dbReference type="GO" id="GO:1990904">
    <property type="term" value="C:ribonucleoprotein complex"/>
    <property type="evidence" value="ECO:0007669"/>
    <property type="project" value="UniProtKB-KW"/>
</dbReference>
<keyword evidence="6" id="KW-0687">Ribonucleoprotein</keyword>
<keyword evidence="4" id="KW-0689">Ribosomal protein</keyword>
<organism evidence="7 8">
    <name type="scientific">Pocillopora damicornis</name>
    <name type="common">Cauliflower coral</name>
    <name type="synonym">Millepora damicornis</name>
    <dbReference type="NCBI Taxonomy" id="46731"/>
    <lineage>
        <taxon>Eukaryota</taxon>
        <taxon>Metazoa</taxon>
        <taxon>Cnidaria</taxon>
        <taxon>Anthozoa</taxon>
        <taxon>Hexacorallia</taxon>
        <taxon>Scleractinia</taxon>
        <taxon>Astrocoeniina</taxon>
        <taxon>Pocilloporidae</taxon>
        <taxon>Pocillopora</taxon>
    </lineage>
</organism>
<dbReference type="PANTHER" id="PTHR21244:SF1">
    <property type="entry name" value="SMALL RIBOSOMAL SUBUNIT PROTEIN US3M"/>
    <property type="match status" value="1"/>
</dbReference>
<evidence type="ECO:0000256" key="5">
    <source>
        <dbReference type="ARBA" id="ARBA00023128"/>
    </source>
</evidence>
<dbReference type="EMBL" id="RCHS01004016">
    <property type="protein sequence ID" value="RMX38394.1"/>
    <property type="molecule type" value="Genomic_DNA"/>
</dbReference>
<dbReference type="InterPro" id="IPR026146">
    <property type="entry name" value="Ribosomal_uS3m"/>
</dbReference>
<protein>
    <submittedName>
        <fullName evidence="7">Uncharacterized protein</fullName>
    </submittedName>
</protein>
<proteinExistence type="inferred from homology"/>
<dbReference type="GO" id="GO:0006412">
    <property type="term" value="P:translation"/>
    <property type="evidence" value="ECO:0007669"/>
    <property type="project" value="TreeGrafter"/>
</dbReference>
<evidence type="ECO:0000313" key="7">
    <source>
        <dbReference type="EMBL" id="RMX38394.1"/>
    </source>
</evidence>
<evidence type="ECO:0000256" key="2">
    <source>
        <dbReference type="ARBA" id="ARBA00010761"/>
    </source>
</evidence>